<dbReference type="PANTHER" id="PTHR42852:SF13">
    <property type="entry name" value="PROTEIN DIPZ"/>
    <property type="match status" value="1"/>
</dbReference>
<dbReference type="PANTHER" id="PTHR42852">
    <property type="entry name" value="THIOL:DISULFIDE INTERCHANGE PROTEIN DSBE"/>
    <property type="match status" value="1"/>
</dbReference>
<dbReference type="Gene3D" id="3.40.30.10">
    <property type="entry name" value="Glutaredoxin"/>
    <property type="match status" value="1"/>
</dbReference>
<dbReference type="Proteomes" id="UP000198951">
    <property type="component" value="Unassembled WGS sequence"/>
</dbReference>
<protein>
    <submittedName>
        <fullName evidence="2">Peroxiredoxin</fullName>
    </submittedName>
</protein>
<evidence type="ECO:0000259" key="1">
    <source>
        <dbReference type="PROSITE" id="PS51352"/>
    </source>
</evidence>
<dbReference type="InterPro" id="IPR050553">
    <property type="entry name" value="Thioredoxin_ResA/DsbE_sf"/>
</dbReference>
<reference evidence="3" key="1">
    <citation type="submission" date="2016-10" db="EMBL/GenBank/DDBJ databases">
        <authorList>
            <person name="Varghese N."/>
            <person name="Submissions S."/>
        </authorList>
    </citation>
    <scope>NUCLEOTIDE SEQUENCE [LARGE SCALE GENOMIC DNA]</scope>
    <source>
        <strain evidence="3">DSM 22376</strain>
    </source>
</reference>
<dbReference type="SUPFAM" id="SSF52833">
    <property type="entry name" value="Thioredoxin-like"/>
    <property type="match status" value="1"/>
</dbReference>
<dbReference type="Pfam" id="PF00578">
    <property type="entry name" value="AhpC-TSA"/>
    <property type="match status" value="1"/>
</dbReference>
<accession>A0A1H4E8P9</accession>
<feature type="domain" description="Thioredoxin" evidence="1">
    <location>
        <begin position="151"/>
        <end position="287"/>
    </location>
</feature>
<dbReference type="STRING" id="150146.SAMN05443667_10948"/>
<keyword evidence="3" id="KW-1185">Reference proteome</keyword>
<evidence type="ECO:0000313" key="2">
    <source>
        <dbReference type="EMBL" id="SEA81108.1"/>
    </source>
</evidence>
<name>A0A1H4E8P9_9FLAO</name>
<dbReference type="InterPro" id="IPR000866">
    <property type="entry name" value="AhpC/TSA"/>
</dbReference>
<dbReference type="GO" id="GO:0016209">
    <property type="term" value="F:antioxidant activity"/>
    <property type="evidence" value="ECO:0007669"/>
    <property type="project" value="InterPro"/>
</dbReference>
<dbReference type="AlphaFoldDB" id="A0A1H4E8P9"/>
<sequence>MTLRALQLNKRRLDRCLFSKSLNLEAYLFVMKKNIYTLSLVLIFASCTSQTKLGKPEVNSIEVQKTYLDWRNYQKDNIMLSQDFVPLDTNSKEITKETFLNVLSEGNYIPIRLESDMDVFYYKLFKIEATSDTSIKASISEVAFNEIQNYKKEAEPFPEFSFKDLNGNLITNENLKGKIVVIKCWYIHCAACLKEFPDVNQLVEKYKNRKDIVFISLAEDSPEQLKPFLVRSPLSYSVVPNMKTYMNLTLQLNAFPTHFIINKEGLIVKVLSDSKSLEVALAKASKD</sequence>
<organism evidence="2 3">
    <name type="scientific">Flavobacterium gillisiae</name>
    <dbReference type="NCBI Taxonomy" id="150146"/>
    <lineage>
        <taxon>Bacteria</taxon>
        <taxon>Pseudomonadati</taxon>
        <taxon>Bacteroidota</taxon>
        <taxon>Flavobacteriia</taxon>
        <taxon>Flavobacteriales</taxon>
        <taxon>Flavobacteriaceae</taxon>
        <taxon>Flavobacterium</taxon>
    </lineage>
</organism>
<dbReference type="InterPro" id="IPR013766">
    <property type="entry name" value="Thioredoxin_domain"/>
</dbReference>
<dbReference type="EMBL" id="FNRD01000009">
    <property type="protein sequence ID" value="SEA81108.1"/>
    <property type="molecule type" value="Genomic_DNA"/>
</dbReference>
<gene>
    <name evidence="2" type="ORF">SAMN05443667_10948</name>
</gene>
<dbReference type="CDD" id="cd02966">
    <property type="entry name" value="TlpA_like_family"/>
    <property type="match status" value="1"/>
</dbReference>
<evidence type="ECO:0000313" key="3">
    <source>
        <dbReference type="Proteomes" id="UP000198951"/>
    </source>
</evidence>
<proteinExistence type="predicted"/>
<dbReference type="InterPro" id="IPR036249">
    <property type="entry name" value="Thioredoxin-like_sf"/>
</dbReference>
<dbReference type="PROSITE" id="PS51352">
    <property type="entry name" value="THIOREDOXIN_2"/>
    <property type="match status" value="1"/>
</dbReference>
<dbReference type="GO" id="GO:0016491">
    <property type="term" value="F:oxidoreductase activity"/>
    <property type="evidence" value="ECO:0007669"/>
    <property type="project" value="InterPro"/>
</dbReference>